<keyword evidence="11" id="KW-1185">Reference proteome</keyword>
<dbReference type="Pfam" id="PF16010">
    <property type="entry name" value="CDH-cyt"/>
    <property type="match status" value="1"/>
</dbReference>
<evidence type="ECO:0000256" key="7">
    <source>
        <dbReference type="SAM" id="Phobius"/>
    </source>
</evidence>
<feature type="chain" id="PRO_5047129512" evidence="8">
    <location>
        <begin position="20"/>
        <end position="442"/>
    </location>
</feature>
<dbReference type="PANTHER" id="PTHR47797:SF1">
    <property type="entry name" value="CYTOCHROME B561 DOMAIN-CONTAINING PROTEIN-RELATED"/>
    <property type="match status" value="1"/>
</dbReference>
<dbReference type="CDD" id="cd08760">
    <property type="entry name" value="Cyt_b561_FRRS1_like"/>
    <property type="match status" value="1"/>
</dbReference>
<keyword evidence="4" id="KW-0249">Electron transport</keyword>
<dbReference type="PANTHER" id="PTHR47797">
    <property type="entry name" value="DEHYDROGENASE, PUTATIVE (AFU_ORTHOLOGUE AFUA_8G05805)-RELATED"/>
    <property type="match status" value="1"/>
</dbReference>
<organism evidence="10 11">
    <name type="scientific">Phlyctema vagabunda</name>
    <dbReference type="NCBI Taxonomy" id="108571"/>
    <lineage>
        <taxon>Eukaryota</taxon>
        <taxon>Fungi</taxon>
        <taxon>Dikarya</taxon>
        <taxon>Ascomycota</taxon>
        <taxon>Pezizomycotina</taxon>
        <taxon>Leotiomycetes</taxon>
        <taxon>Helotiales</taxon>
        <taxon>Dermateaceae</taxon>
        <taxon>Phlyctema</taxon>
    </lineage>
</organism>
<feature type="domain" description="Cytochrome b561" evidence="9">
    <location>
        <begin position="196"/>
        <end position="384"/>
    </location>
</feature>
<dbReference type="Gene3D" id="1.20.120.1770">
    <property type="match status" value="1"/>
</dbReference>
<protein>
    <submittedName>
        <fullName evidence="10">Integral membrane protein</fullName>
    </submittedName>
</protein>
<evidence type="ECO:0000256" key="1">
    <source>
        <dbReference type="ARBA" id="ARBA00004370"/>
    </source>
</evidence>
<gene>
    <name evidence="10" type="ORF">PVAG01_02516</name>
</gene>
<feature type="transmembrane region" description="Helical" evidence="7">
    <location>
        <begin position="294"/>
        <end position="318"/>
    </location>
</feature>
<dbReference type="InterPro" id="IPR015920">
    <property type="entry name" value="Cellobiose_DH-like_cyt"/>
</dbReference>
<keyword evidence="5 7" id="KW-1133">Transmembrane helix</keyword>
<keyword evidence="2" id="KW-0813">Transport</keyword>
<dbReference type="InterPro" id="IPR006593">
    <property type="entry name" value="Cyt_b561/ferric_Rdtase_TM"/>
</dbReference>
<feature type="transmembrane region" description="Helical" evidence="7">
    <location>
        <begin position="330"/>
        <end position="350"/>
    </location>
</feature>
<dbReference type="CDD" id="cd09630">
    <property type="entry name" value="CDH_like_cytochrome"/>
    <property type="match status" value="1"/>
</dbReference>
<feature type="transmembrane region" description="Helical" evidence="7">
    <location>
        <begin position="254"/>
        <end position="282"/>
    </location>
</feature>
<dbReference type="InterPro" id="IPR005018">
    <property type="entry name" value="DOMON_domain"/>
</dbReference>
<proteinExistence type="predicted"/>
<dbReference type="Gene3D" id="2.60.40.1210">
    <property type="entry name" value="Cellobiose dehydrogenase, cytochrome domain"/>
    <property type="match status" value="1"/>
</dbReference>
<name>A0ABR4PQS8_9HELO</name>
<evidence type="ECO:0000256" key="8">
    <source>
        <dbReference type="SAM" id="SignalP"/>
    </source>
</evidence>
<evidence type="ECO:0000256" key="2">
    <source>
        <dbReference type="ARBA" id="ARBA00022448"/>
    </source>
</evidence>
<comment type="subcellular location">
    <subcellularLocation>
        <location evidence="1">Membrane</location>
    </subcellularLocation>
</comment>
<accession>A0ABR4PQS8</accession>
<keyword evidence="8" id="KW-0732">Signal</keyword>
<feature type="transmembrane region" description="Helical" evidence="7">
    <location>
        <begin position="223"/>
        <end position="242"/>
    </location>
</feature>
<feature type="signal peptide" evidence="8">
    <location>
        <begin position="1"/>
        <end position="19"/>
    </location>
</feature>
<sequence length="442" mass="46841">MLYLKLLGVLALLISTIIAQTAIYCPGDNVCYVVNVPAVTASTGLGDIYFQITGPSSMSWIALGQGTSMTGANIFVVYPNAAGTNLTVSHRLGVGEQEPTTSIGRVFETNVTLLEGSGISNGLMTANIRCSNCSLWAGGSMSYTDTSSAWIWSYLVGPPIASDRVDARLQQHSQFGTTSFNLPAATGGNGSNPFIAANATPESNMTTVSTGTSQPSPAMVRKYNMVLMTHAILAPVAFVLLFPTGAIGIRVLRFTGLVYVHAGWMTFALAIAIVAMGLGIWLADAGNQLKSSHAIIGLVVVGSLVMQPITGLMHHILFKRHGSGPNTFTFLHLFWGRAMITLGIINGGLGLRLSDNSKSGKIAYGIVAGVMWVAWMASIVVSMMKKRATVAASDSGEELANIRSKGEAEGVLHEHTVPSQQSSPRHYTADRHQQASFDCLML</sequence>
<dbReference type="PROSITE" id="PS50939">
    <property type="entry name" value="CYTOCHROME_B561"/>
    <property type="match status" value="1"/>
</dbReference>
<evidence type="ECO:0000259" key="9">
    <source>
        <dbReference type="PROSITE" id="PS50939"/>
    </source>
</evidence>
<dbReference type="SUPFAM" id="SSF49344">
    <property type="entry name" value="CBD9-like"/>
    <property type="match status" value="1"/>
</dbReference>
<evidence type="ECO:0000256" key="4">
    <source>
        <dbReference type="ARBA" id="ARBA00022982"/>
    </source>
</evidence>
<dbReference type="SMART" id="SM00665">
    <property type="entry name" value="B561"/>
    <property type="match status" value="1"/>
</dbReference>
<comment type="caution">
    <text evidence="10">The sequence shown here is derived from an EMBL/GenBank/DDBJ whole genome shotgun (WGS) entry which is preliminary data.</text>
</comment>
<evidence type="ECO:0000313" key="10">
    <source>
        <dbReference type="EMBL" id="KAL3425725.1"/>
    </source>
</evidence>
<reference evidence="10 11" key="1">
    <citation type="submission" date="2024-06" db="EMBL/GenBank/DDBJ databases">
        <title>Complete genome of Phlyctema vagabunda strain 19-DSS-EL-015.</title>
        <authorList>
            <person name="Fiorenzani C."/>
        </authorList>
    </citation>
    <scope>NUCLEOTIDE SEQUENCE [LARGE SCALE GENOMIC DNA]</scope>
    <source>
        <strain evidence="10 11">19-DSS-EL-015</strain>
    </source>
</reference>
<evidence type="ECO:0000256" key="3">
    <source>
        <dbReference type="ARBA" id="ARBA00022692"/>
    </source>
</evidence>
<dbReference type="Proteomes" id="UP001629113">
    <property type="component" value="Unassembled WGS sequence"/>
</dbReference>
<evidence type="ECO:0000256" key="6">
    <source>
        <dbReference type="ARBA" id="ARBA00023136"/>
    </source>
</evidence>
<dbReference type="SMART" id="SM00664">
    <property type="entry name" value="DoH"/>
    <property type="match status" value="1"/>
</dbReference>
<feature type="transmembrane region" description="Helical" evidence="7">
    <location>
        <begin position="362"/>
        <end position="381"/>
    </location>
</feature>
<keyword evidence="6 7" id="KW-0472">Membrane</keyword>
<dbReference type="EMBL" id="JBFCZG010000002">
    <property type="protein sequence ID" value="KAL3425725.1"/>
    <property type="molecule type" value="Genomic_DNA"/>
</dbReference>
<evidence type="ECO:0000256" key="5">
    <source>
        <dbReference type="ARBA" id="ARBA00022989"/>
    </source>
</evidence>
<evidence type="ECO:0000313" key="11">
    <source>
        <dbReference type="Proteomes" id="UP001629113"/>
    </source>
</evidence>
<keyword evidence="3 7" id="KW-0812">Transmembrane</keyword>